<comment type="caution">
    <text evidence="1">The sequence shown here is derived from an EMBL/GenBank/DDBJ whole genome shotgun (WGS) entry which is preliminary data.</text>
</comment>
<dbReference type="Proteomes" id="UP000482800">
    <property type="component" value="Unassembled WGS sequence"/>
</dbReference>
<dbReference type="AlphaFoldDB" id="A0A6V8KBW4"/>
<proteinExistence type="predicted"/>
<evidence type="ECO:0000313" key="2">
    <source>
        <dbReference type="Proteomes" id="UP000482800"/>
    </source>
</evidence>
<accession>A0A6V8KBW4</accession>
<reference evidence="1 2" key="2">
    <citation type="submission" date="2020-03" db="EMBL/GenBank/DDBJ databases">
        <authorList>
            <person name="Ichikawa N."/>
            <person name="Kimura A."/>
            <person name="Kitahashi Y."/>
            <person name="Uohara A."/>
        </authorList>
    </citation>
    <scope>NUCLEOTIDE SEQUENCE [LARGE SCALE GENOMIC DNA]</scope>
    <source>
        <strain evidence="1 2">NBRC 108639</strain>
    </source>
</reference>
<organism evidence="1 2">
    <name type="scientific">Phytohabitans houttuyneae</name>
    <dbReference type="NCBI Taxonomy" id="1076126"/>
    <lineage>
        <taxon>Bacteria</taxon>
        <taxon>Bacillati</taxon>
        <taxon>Actinomycetota</taxon>
        <taxon>Actinomycetes</taxon>
        <taxon>Micromonosporales</taxon>
        <taxon>Micromonosporaceae</taxon>
    </lineage>
</organism>
<dbReference type="EMBL" id="BLPF01000002">
    <property type="protein sequence ID" value="GFJ82683.1"/>
    <property type="molecule type" value="Genomic_DNA"/>
</dbReference>
<reference evidence="1 2" key="1">
    <citation type="submission" date="2020-03" db="EMBL/GenBank/DDBJ databases">
        <title>Whole genome shotgun sequence of Phytohabitans houttuyneae NBRC 108639.</title>
        <authorList>
            <person name="Komaki H."/>
            <person name="Tamura T."/>
        </authorList>
    </citation>
    <scope>NUCLEOTIDE SEQUENCE [LARGE SCALE GENOMIC DNA]</scope>
    <source>
        <strain evidence="1 2">NBRC 108639</strain>
    </source>
</reference>
<protein>
    <submittedName>
        <fullName evidence="1">Uncharacterized protein</fullName>
    </submittedName>
</protein>
<name>A0A6V8KBW4_9ACTN</name>
<keyword evidence="2" id="KW-1185">Reference proteome</keyword>
<dbReference type="RefSeq" id="WP_173063510.1">
    <property type="nucleotide sequence ID" value="NZ_BAABGO010000010.1"/>
</dbReference>
<gene>
    <name evidence="1" type="ORF">Phou_068630</name>
</gene>
<sequence length="112" mass="11998">MTVVHLDVPAAAIAVQQRGGLSKLGRSIFGDRPTALGDERFDSQWRVSAKDPATVRGFIGPMLAEEHIAGRVPSWSIEGNELITYQNGRLTDPAVIPALVAPLVRVASLLGR</sequence>
<evidence type="ECO:0000313" key="1">
    <source>
        <dbReference type="EMBL" id="GFJ82683.1"/>
    </source>
</evidence>